<dbReference type="RefSeq" id="WP_072340688.1">
    <property type="nucleotide sequence ID" value="NZ_FPKU01000001.1"/>
</dbReference>
<evidence type="ECO:0000256" key="3">
    <source>
        <dbReference type="ARBA" id="ARBA00022519"/>
    </source>
</evidence>
<name>A0A1K2HY61_9HYPH</name>
<dbReference type="OrthoDB" id="9797190at2"/>
<comment type="subcellular location">
    <subcellularLocation>
        <location evidence="1">Membrane</location>
        <topology evidence="1">Multi-pass membrane protein</topology>
    </subcellularLocation>
</comment>
<dbReference type="GO" id="GO:0006508">
    <property type="term" value="P:proteolysis"/>
    <property type="evidence" value="ECO:0007669"/>
    <property type="project" value="UniProtKB-KW"/>
</dbReference>
<reference evidence="9 10" key="1">
    <citation type="submission" date="2016-11" db="EMBL/GenBank/DDBJ databases">
        <authorList>
            <person name="Jaros S."/>
            <person name="Januszkiewicz K."/>
            <person name="Wedrychowicz H."/>
        </authorList>
    </citation>
    <scope>NUCLEOTIDE SEQUENCE [LARGE SCALE GENOMIC DNA]</scope>
    <source>
        <strain evidence="9 10">ATCC 23634</strain>
    </source>
</reference>
<evidence type="ECO:0000256" key="4">
    <source>
        <dbReference type="ARBA" id="ARBA00022692"/>
    </source>
</evidence>
<dbReference type="EMBL" id="FPKU01000001">
    <property type="protein sequence ID" value="SFZ83402.1"/>
    <property type="molecule type" value="Genomic_DNA"/>
</dbReference>
<keyword evidence="4 7" id="KW-0812">Transmembrane</keyword>
<dbReference type="GO" id="GO:0016020">
    <property type="term" value="C:membrane"/>
    <property type="evidence" value="ECO:0007669"/>
    <property type="project" value="UniProtKB-SubCell"/>
</dbReference>
<keyword evidence="10" id="KW-1185">Reference proteome</keyword>
<dbReference type="PANTHER" id="PTHR43066:SF26">
    <property type="entry name" value="RHOMBOID PROTEASE GLPG"/>
    <property type="match status" value="1"/>
</dbReference>
<feature type="transmembrane region" description="Helical" evidence="7">
    <location>
        <begin position="117"/>
        <end position="136"/>
    </location>
</feature>
<feature type="transmembrane region" description="Helical" evidence="7">
    <location>
        <begin position="224"/>
        <end position="243"/>
    </location>
</feature>
<feature type="transmembrane region" description="Helical" evidence="7">
    <location>
        <begin position="55"/>
        <end position="72"/>
    </location>
</feature>
<feature type="domain" description="Peptidase S54 rhomboid" evidence="8">
    <location>
        <begin position="80"/>
        <end position="242"/>
    </location>
</feature>
<dbReference type="Gene3D" id="1.20.1540.10">
    <property type="entry name" value="Rhomboid-like"/>
    <property type="match status" value="1"/>
</dbReference>
<evidence type="ECO:0000256" key="2">
    <source>
        <dbReference type="ARBA" id="ARBA00022475"/>
    </source>
</evidence>
<sequence length="250" mass="26879">MSDGGQLPDPPENREPPGPQPIFLLPASVTVLAGLLAAIHLASTLVLNAEGQAQLAFWFGFIPLRAIIADQFEGGWLPLLWTPVTHAFLHAGWEHLLVNTAWLVIFATPVTRRYGAVPMLVIFLLSAVVGALAFAATTLPELQVLIGASGGVAGLTGAAVRFMFQPVVFGRDPITGEVRPLGRRLASLRDLLREKRARIFTLIWVLLNAAIPLLPMITGESVGIAWQAHLGGFFTGLLIVSLFEKRGEDA</sequence>
<dbReference type="InterPro" id="IPR035952">
    <property type="entry name" value="Rhomboid-like_sf"/>
</dbReference>
<gene>
    <name evidence="9" type="ORF">SAMN02983003_1624</name>
</gene>
<dbReference type="SUPFAM" id="SSF144091">
    <property type="entry name" value="Rhomboid-like"/>
    <property type="match status" value="1"/>
</dbReference>
<dbReference type="InterPro" id="IPR022764">
    <property type="entry name" value="Peptidase_S54_rhomboid_dom"/>
</dbReference>
<feature type="transmembrane region" description="Helical" evidence="7">
    <location>
        <begin position="142"/>
        <end position="164"/>
    </location>
</feature>
<dbReference type="STRING" id="665118.SAMN02983003_1624"/>
<proteinExistence type="predicted"/>
<evidence type="ECO:0000256" key="7">
    <source>
        <dbReference type="SAM" id="Phobius"/>
    </source>
</evidence>
<keyword evidence="2" id="KW-1003">Cell membrane</keyword>
<keyword evidence="9" id="KW-0645">Protease</keyword>
<dbReference type="AlphaFoldDB" id="A0A1K2HY61"/>
<protein>
    <submittedName>
        <fullName evidence="9">Membrane associated serine protease, rhomboid family</fullName>
    </submittedName>
</protein>
<evidence type="ECO:0000313" key="9">
    <source>
        <dbReference type="EMBL" id="SFZ83402.1"/>
    </source>
</evidence>
<feature type="transmembrane region" description="Helical" evidence="7">
    <location>
        <begin position="20"/>
        <end position="43"/>
    </location>
</feature>
<feature type="transmembrane region" description="Helical" evidence="7">
    <location>
        <begin position="199"/>
        <end position="218"/>
    </location>
</feature>
<keyword evidence="3" id="KW-0997">Cell inner membrane</keyword>
<dbReference type="PANTHER" id="PTHR43066">
    <property type="entry name" value="RHOMBOID-RELATED PROTEIN"/>
    <property type="match status" value="1"/>
</dbReference>
<dbReference type="GO" id="GO:0004252">
    <property type="term" value="F:serine-type endopeptidase activity"/>
    <property type="evidence" value="ECO:0007669"/>
    <property type="project" value="InterPro"/>
</dbReference>
<accession>A0A1K2HY61</accession>
<keyword evidence="6 7" id="KW-0472">Membrane</keyword>
<keyword evidence="9" id="KW-0378">Hydrolase</keyword>
<dbReference type="Pfam" id="PF01694">
    <property type="entry name" value="Rhomboid"/>
    <property type="match status" value="1"/>
</dbReference>
<dbReference type="Proteomes" id="UP000183447">
    <property type="component" value="Unassembled WGS sequence"/>
</dbReference>
<evidence type="ECO:0000256" key="1">
    <source>
        <dbReference type="ARBA" id="ARBA00004141"/>
    </source>
</evidence>
<organism evidence="9 10">
    <name type="scientific">Devosia enhydra</name>
    <dbReference type="NCBI Taxonomy" id="665118"/>
    <lineage>
        <taxon>Bacteria</taxon>
        <taxon>Pseudomonadati</taxon>
        <taxon>Pseudomonadota</taxon>
        <taxon>Alphaproteobacteria</taxon>
        <taxon>Hyphomicrobiales</taxon>
        <taxon>Devosiaceae</taxon>
        <taxon>Devosia</taxon>
    </lineage>
</organism>
<evidence type="ECO:0000256" key="6">
    <source>
        <dbReference type="ARBA" id="ARBA00023136"/>
    </source>
</evidence>
<evidence type="ECO:0000256" key="5">
    <source>
        <dbReference type="ARBA" id="ARBA00022989"/>
    </source>
</evidence>
<feature type="transmembrane region" description="Helical" evidence="7">
    <location>
        <begin position="92"/>
        <end position="110"/>
    </location>
</feature>
<evidence type="ECO:0000259" key="8">
    <source>
        <dbReference type="Pfam" id="PF01694"/>
    </source>
</evidence>
<keyword evidence="5 7" id="KW-1133">Transmembrane helix</keyword>
<evidence type="ECO:0000313" key="10">
    <source>
        <dbReference type="Proteomes" id="UP000183447"/>
    </source>
</evidence>